<dbReference type="GO" id="GO:0016787">
    <property type="term" value="F:hydrolase activity"/>
    <property type="evidence" value="ECO:0007669"/>
    <property type="project" value="UniProtKB-KW"/>
</dbReference>
<dbReference type="InterPro" id="IPR036380">
    <property type="entry name" value="Isochorismatase-like_sf"/>
</dbReference>
<reference evidence="4 5" key="1">
    <citation type="submission" date="2018-01" db="EMBL/GenBank/DDBJ databases">
        <title>Complete genome sequence of Salinigranum rubrum GX10T, an extremely halophilic archaeon isolated from a marine solar saltern.</title>
        <authorList>
            <person name="Han S."/>
        </authorList>
    </citation>
    <scope>NUCLEOTIDE SEQUENCE [LARGE SCALE GENOMIC DNA]</scope>
    <source>
        <strain evidence="4 5">GX10</strain>
    </source>
</reference>
<feature type="domain" description="Isochorismatase-like" evidence="3">
    <location>
        <begin position="222"/>
        <end position="359"/>
    </location>
</feature>
<dbReference type="InterPro" id="IPR050272">
    <property type="entry name" value="Isochorismatase-like_hydrls"/>
</dbReference>
<evidence type="ECO:0000259" key="3">
    <source>
        <dbReference type="Pfam" id="PF00857"/>
    </source>
</evidence>
<dbReference type="PANTHER" id="PTHR43540">
    <property type="entry name" value="PEROXYUREIDOACRYLATE/UREIDOACRYLATE AMIDOHYDROLASE-RELATED"/>
    <property type="match status" value="1"/>
</dbReference>
<dbReference type="Gene3D" id="3.40.50.850">
    <property type="entry name" value="Isochorismatase-like"/>
    <property type="match status" value="2"/>
</dbReference>
<dbReference type="Pfam" id="PF00857">
    <property type="entry name" value="Isochorismatase"/>
    <property type="match status" value="2"/>
</dbReference>
<gene>
    <name evidence="4" type="ORF">C2R22_15005</name>
</gene>
<evidence type="ECO:0000256" key="2">
    <source>
        <dbReference type="SAM" id="MobiDB-lite"/>
    </source>
</evidence>
<dbReference type="Proteomes" id="UP000236584">
    <property type="component" value="Chromosome"/>
</dbReference>
<dbReference type="SUPFAM" id="SSF52499">
    <property type="entry name" value="Isochorismatase-like hydrolases"/>
    <property type="match status" value="2"/>
</dbReference>
<dbReference type="EMBL" id="CP026309">
    <property type="protein sequence ID" value="AUV82786.1"/>
    <property type="molecule type" value="Genomic_DNA"/>
</dbReference>
<organism evidence="4 5">
    <name type="scientific">Salinigranum rubrum</name>
    <dbReference type="NCBI Taxonomy" id="755307"/>
    <lineage>
        <taxon>Archaea</taxon>
        <taxon>Methanobacteriati</taxon>
        <taxon>Methanobacteriota</taxon>
        <taxon>Stenosarchaea group</taxon>
        <taxon>Halobacteria</taxon>
        <taxon>Halobacteriales</taxon>
        <taxon>Haloferacaceae</taxon>
        <taxon>Salinigranum</taxon>
    </lineage>
</organism>
<keyword evidence="5" id="KW-1185">Reference proteome</keyword>
<dbReference type="PANTHER" id="PTHR43540:SF1">
    <property type="entry name" value="ISOCHORISMATASE HYDROLASE"/>
    <property type="match status" value="1"/>
</dbReference>
<evidence type="ECO:0000313" key="4">
    <source>
        <dbReference type="EMBL" id="AUV82786.1"/>
    </source>
</evidence>
<name>A0A2I8VLI3_9EURY</name>
<dbReference type="InterPro" id="IPR000868">
    <property type="entry name" value="Isochorismatase-like_dom"/>
</dbReference>
<keyword evidence="1" id="KW-0378">Hydrolase</keyword>
<dbReference type="OrthoDB" id="9194at2157"/>
<sequence length="401" mass="43133">MNHDHSTPLRAPDDCETGVIVFSGATGTGDRRRDETIRQLRSAGVRNGWHFVAVTPDAHEAGVDGGQVSSHRAGDTRPLASRPPDGHRFDALRDDHVRRELESRRIRRLVLCGGHTNHEVASTARTALDQGYEVVVVAETTRPGTTRTRDGTCSPPQDVQAITLATLERLGATVTSAAALLSGSNESVVPQHVAALYTDSVGEADFVHCDPLPSPCLCRRAALVVVNVREEYPAPEFGDRSHNNAEELIERLVAAWRAADRTVVHTRHPSALLDRDGSIRQGSAVVPRRGEFVVEAATQNAFFDTDLGDRLDAAGVTQLVVVGLPAQGAVAATARAALEREYDVVLVEDAIAGFDTTDAEGNTVAGTEAHWVECTSLAAMGASLTELREVERLVRRPNPPR</sequence>
<feature type="domain" description="Isochorismatase-like" evidence="3">
    <location>
        <begin position="87"/>
        <end position="178"/>
    </location>
</feature>
<proteinExistence type="predicted"/>
<evidence type="ECO:0000313" key="5">
    <source>
        <dbReference type="Proteomes" id="UP000236584"/>
    </source>
</evidence>
<evidence type="ECO:0000256" key="1">
    <source>
        <dbReference type="ARBA" id="ARBA00022801"/>
    </source>
</evidence>
<feature type="region of interest" description="Disordered" evidence="2">
    <location>
        <begin position="60"/>
        <end position="89"/>
    </location>
</feature>
<dbReference type="GeneID" id="35593427"/>
<dbReference type="KEGG" id="srub:C2R22_15005"/>
<dbReference type="AlphaFoldDB" id="A0A2I8VLI3"/>
<dbReference type="RefSeq" id="WP_103426475.1">
    <property type="nucleotide sequence ID" value="NZ_CP026309.1"/>
</dbReference>
<accession>A0A2I8VLI3</accession>
<protein>
    <recommendedName>
        <fullName evidence="3">Isochorismatase-like domain-containing protein</fullName>
    </recommendedName>
</protein>